<dbReference type="InterPro" id="IPR005024">
    <property type="entry name" value="Snf7_fam"/>
</dbReference>
<dbReference type="GO" id="GO:0005771">
    <property type="term" value="C:multivesicular body"/>
    <property type="evidence" value="ECO:0007669"/>
    <property type="project" value="TreeGrafter"/>
</dbReference>
<evidence type="ECO:0000256" key="6">
    <source>
        <dbReference type="ARBA" id="ARBA00022927"/>
    </source>
</evidence>
<dbReference type="PANTHER" id="PTHR22761:SF21">
    <property type="entry name" value="CHARGED MULTIVESICULAR BODY PROTEIN 7"/>
    <property type="match status" value="1"/>
</dbReference>
<feature type="coiled-coil region" evidence="11">
    <location>
        <begin position="232"/>
        <end position="259"/>
    </location>
</feature>
<reference evidence="14" key="1">
    <citation type="journal article" date="2017" name="Nat. Commun.">
        <title>The North American bullfrog draft genome provides insight into hormonal regulation of long noncoding RNA.</title>
        <authorList>
            <person name="Hammond S.A."/>
            <person name="Warren R.L."/>
            <person name="Vandervalk B.P."/>
            <person name="Kucuk E."/>
            <person name="Khan H."/>
            <person name="Gibb E.A."/>
            <person name="Pandoh P."/>
            <person name="Kirk H."/>
            <person name="Zhao Y."/>
            <person name="Jones M."/>
            <person name="Mungall A.J."/>
            <person name="Coope R."/>
            <person name="Pleasance S."/>
            <person name="Moore R.A."/>
            <person name="Holt R.A."/>
            <person name="Round J.M."/>
            <person name="Ohora S."/>
            <person name="Walle B.V."/>
            <person name="Veldhoen N."/>
            <person name="Helbing C.C."/>
            <person name="Birol I."/>
        </authorList>
    </citation>
    <scope>NUCLEOTIDE SEQUENCE [LARGE SCALE GENOMIC DNA]</scope>
</reference>
<keyword evidence="8" id="KW-0539">Nucleus</keyword>
<evidence type="ECO:0000256" key="4">
    <source>
        <dbReference type="ARBA" id="ARBA00022448"/>
    </source>
</evidence>
<evidence type="ECO:0000256" key="11">
    <source>
        <dbReference type="SAM" id="Coils"/>
    </source>
</evidence>
<dbReference type="GO" id="GO:0015031">
    <property type="term" value="P:protein transport"/>
    <property type="evidence" value="ECO:0007669"/>
    <property type="project" value="UniProtKB-KW"/>
</dbReference>
<dbReference type="PANTHER" id="PTHR22761">
    <property type="entry name" value="CHARGED MULTIVESICULAR BODY PROTEIN"/>
    <property type="match status" value="1"/>
</dbReference>
<comment type="subcellular location">
    <subcellularLocation>
        <location evidence="2">Cytoplasm</location>
    </subcellularLocation>
    <subcellularLocation>
        <location evidence="1">Nucleus envelope</location>
    </subcellularLocation>
</comment>
<evidence type="ECO:0000256" key="10">
    <source>
        <dbReference type="ARBA" id="ARBA00041629"/>
    </source>
</evidence>
<evidence type="ECO:0000256" key="2">
    <source>
        <dbReference type="ARBA" id="ARBA00004496"/>
    </source>
</evidence>
<keyword evidence="7 11" id="KW-0175">Coiled coil</keyword>
<proteinExistence type="inferred from homology"/>
<evidence type="ECO:0000256" key="1">
    <source>
        <dbReference type="ARBA" id="ARBA00004259"/>
    </source>
</evidence>
<evidence type="ECO:0000256" key="9">
    <source>
        <dbReference type="ARBA" id="ARBA00041077"/>
    </source>
</evidence>
<dbReference type="AlphaFoldDB" id="A0A2G9PU69"/>
<dbReference type="OrthoDB" id="10250120at2759"/>
<comment type="similarity">
    <text evidence="3">Belongs to the SNF7 family.</text>
</comment>
<evidence type="ECO:0000313" key="14">
    <source>
        <dbReference type="Proteomes" id="UP000228934"/>
    </source>
</evidence>
<organism evidence="13 14">
    <name type="scientific">Aquarana catesbeiana</name>
    <name type="common">American bullfrog</name>
    <name type="synonym">Rana catesbeiana</name>
    <dbReference type="NCBI Taxonomy" id="8400"/>
    <lineage>
        <taxon>Eukaryota</taxon>
        <taxon>Metazoa</taxon>
        <taxon>Chordata</taxon>
        <taxon>Craniata</taxon>
        <taxon>Vertebrata</taxon>
        <taxon>Euteleostomi</taxon>
        <taxon>Amphibia</taxon>
        <taxon>Batrachia</taxon>
        <taxon>Anura</taxon>
        <taxon>Neobatrachia</taxon>
        <taxon>Ranoidea</taxon>
        <taxon>Ranidae</taxon>
        <taxon>Aquarana</taxon>
    </lineage>
</organism>
<dbReference type="GO" id="GO:0000815">
    <property type="term" value="C:ESCRT III complex"/>
    <property type="evidence" value="ECO:0007669"/>
    <property type="project" value="TreeGrafter"/>
</dbReference>
<dbReference type="Pfam" id="PF25880">
    <property type="entry name" value="WHD_CHMP7_1st"/>
    <property type="match status" value="1"/>
</dbReference>
<gene>
    <name evidence="13" type="ORF">AB205_0059980</name>
</gene>
<evidence type="ECO:0000313" key="13">
    <source>
        <dbReference type="EMBL" id="PIO06887.1"/>
    </source>
</evidence>
<keyword evidence="14" id="KW-1185">Reference proteome</keyword>
<dbReference type="InterPro" id="IPR057471">
    <property type="entry name" value="CHMP7_WHD"/>
</dbReference>
<accession>A0A2G9PU69</accession>
<evidence type="ECO:0000256" key="5">
    <source>
        <dbReference type="ARBA" id="ARBA00022490"/>
    </source>
</evidence>
<keyword evidence="6" id="KW-0653">Protein transport</keyword>
<keyword evidence="5" id="KW-0963">Cytoplasm</keyword>
<evidence type="ECO:0000256" key="8">
    <source>
        <dbReference type="ARBA" id="ARBA00023242"/>
    </source>
</evidence>
<dbReference type="GO" id="GO:0032511">
    <property type="term" value="P:late endosome to vacuole transport via multivesicular body sorting pathway"/>
    <property type="evidence" value="ECO:0007669"/>
    <property type="project" value="TreeGrafter"/>
</dbReference>
<sequence length="530" mass="59839">MMDPPYPADWDDDERMSFLFSAFKGTRDVNSADWDSKMTFWMPLILQHAKAQGMVSVTLRQLQSHFTRKGSTPLGLATVIQEMLRRGCLYQESDFVSRISSGWISWGMRQIIIKPLQWTLSTILGGQINPDEPFVILDALKEQAELVVKKYQSSPLSSTSLLLDDEVYTLCKDQFPERSTFNLVLLQLQRDKKICVLQRPGEKLVKFVQGGRTQVTPIGESDLGIYELQKGQKLLSLRVQKASEESDRLKEEAISFKRAGNKQQALRCMRRRKLSERRLSGLQNKLDTVQSILERISIAETDRMVVSAYEMGVTALRTSLKDVSLEKTENLVDQIQEFCDLQDDVSETLARAVPGDIDVDADELERELNEILQEIPTDLPDVPTGPLKVGGISPQRLPTVQNNGAFDMSQLDLNLPDVPITAPKVPIAVSPERNRVLLTYCNLFAVTSCLCAPQRWLQGFSQGRFFDGDKDLKGLKITFDHLLLGQYTTPSDYICKQASHVAASVLFLTRVIYERQIHVALQVLLEVQSL</sequence>
<dbReference type="EMBL" id="KV922696">
    <property type="protein sequence ID" value="PIO06887.1"/>
    <property type="molecule type" value="Genomic_DNA"/>
</dbReference>
<keyword evidence="4" id="KW-0813">Transport</keyword>
<evidence type="ECO:0000259" key="12">
    <source>
        <dbReference type="Pfam" id="PF25239"/>
    </source>
</evidence>
<name>A0A2G9PU69_AQUCT</name>
<feature type="domain" description="CHMP7 winged helix" evidence="12">
    <location>
        <begin position="140"/>
        <end position="207"/>
    </location>
</feature>
<protein>
    <recommendedName>
        <fullName evidence="9">Charged multivesicular body protein 7</fullName>
    </recommendedName>
    <alternativeName>
        <fullName evidence="10">Chromatin-modifying protein 7</fullName>
    </alternativeName>
</protein>
<dbReference type="Pfam" id="PF25239">
    <property type="entry name" value="WHD_CHMP7"/>
    <property type="match status" value="1"/>
</dbReference>
<dbReference type="GO" id="GO:0009898">
    <property type="term" value="C:cytoplasmic side of plasma membrane"/>
    <property type="evidence" value="ECO:0007669"/>
    <property type="project" value="TreeGrafter"/>
</dbReference>
<evidence type="ECO:0000256" key="7">
    <source>
        <dbReference type="ARBA" id="ARBA00023054"/>
    </source>
</evidence>
<dbReference type="Pfam" id="PF03357">
    <property type="entry name" value="Snf7"/>
    <property type="match status" value="1"/>
</dbReference>
<dbReference type="Gene3D" id="6.10.140.1230">
    <property type="match status" value="1"/>
</dbReference>
<dbReference type="GO" id="GO:0005635">
    <property type="term" value="C:nuclear envelope"/>
    <property type="evidence" value="ECO:0007669"/>
    <property type="project" value="UniProtKB-SubCell"/>
</dbReference>
<dbReference type="Proteomes" id="UP000228934">
    <property type="component" value="Unassembled WGS sequence"/>
</dbReference>
<evidence type="ECO:0000256" key="3">
    <source>
        <dbReference type="ARBA" id="ARBA00006190"/>
    </source>
</evidence>
<dbReference type="GO" id="GO:0006900">
    <property type="term" value="P:vesicle budding from membrane"/>
    <property type="evidence" value="ECO:0007669"/>
    <property type="project" value="TreeGrafter"/>
</dbReference>